<dbReference type="Pfam" id="PF00005">
    <property type="entry name" value="ABC_tran"/>
    <property type="match status" value="1"/>
</dbReference>
<reference evidence="11" key="1">
    <citation type="submission" date="2020-07" db="EMBL/GenBank/DDBJ databases">
        <authorList>
            <person name="Pettersson B.M.F."/>
            <person name="Behra P.R.K."/>
            <person name="Ramesh M."/>
            <person name="Das S."/>
            <person name="Dasgupta S."/>
            <person name="Kirsebom L.A."/>
        </authorList>
    </citation>
    <scope>NUCLEOTIDE SEQUENCE</scope>
    <source>
        <strain evidence="11">DSM 44838</strain>
    </source>
</reference>
<dbReference type="SMART" id="SM00382">
    <property type="entry name" value="AAA"/>
    <property type="match status" value="1"/>
</dbReference>
<evidence type="ECO:0000256" key="1">
    <source>
        <dbReference type="ARBA" id="ARBA00022448"/>
    </source>
</evidence>
<evidence type="ECO:0000256" key="4">
    <source>
        <dbReference type="ARBA" id="ARBA00022741"/>
    </source>
</evidence>
<keyword evidence="6" id="KW-1278">Translocase</keyword>
<dbReference type="Gene3D" id="2.40.50.100">
    <property type="match status" value="1"/>
</dbReference>
<dbReference type="GO" id="GO:0016887">
    <property type="term" value="F:ATP hydrolysis activity"/>
    <property type="evidence" value="ECO:0007669"/>
    <property type="project" value="InterPro"/>
</dbReference>
<dbReference type="PANTHER" id="PTHR43514:SF1">
    <property type="entry name" value="SULFATE_THIOSULFATE IMPORT ATP-BINDING PROTEIN CYSA"/>
    <property type="match status" value="1"/>
</dbReference>
<evidence type="ECO:0000313" key="12">
    <source>
        <dbReference type="Proteomes" id="UP001141629"/>
    </source>
</evidence>
<dbReference type="Proteomes" id="UP001141629">
    <property type="component" value="Unassembled WGS sequence"/>
</dbReference>
<evidence type="ECO:0000256" key="2">
    <source>
        <dbReference type="ARBA" id="ARBA00022475"/>
    </source>
</evidence>
<dbReference type="InterPro" id="IPR004606">
    <property type="entry name" value="Mop_domain"/>
</dbReference>
<gene>
    <name evidence="11" type="ORF">H7K45_06085</name>
</gene>
<keyword evidence="7" id="KW-0472">Membrane</keyword>
<dbReference type="GO" id="GO:0005524">
    <property type="term" value="F:ATP binding"/>
    <property type="evidence" value="ECO:0007669"/>
    <property type="project" value="UniProtKB-KW"/>
</dbReference>
<keyword evidence="3 8" id="KW-0500">Molybdenum</keyword>
<dbReference type="InterPro" id="IPR003593">
    <property type="entry name" value="AAA+_ATPase"/>
</dbReference>
<evidence type="ECO:0000256" key="5">
    <source>
        <dbReference type="ARBA" id="ARBA00022840"/>
    </source>
</evidence>
<sequence length="362" mass="37738">MSGVDVRAVVDARGVDVAFSVPPGRVLAILGPNGAGKSTALHVVAGLVRPDAGVVRVGERILTESPGGVQVDTHDRRVGLLMQDALLFPHLSVVANVAFGARHGKRSSRAASREVATRWLGEVGVAELAGRTPRQLSGGQAQRVALARALAADPEVLLLDEPLSGLDVDVAAAMRTVLRRFLVRDGRSSVLVTHDLLDVVTLADDVVVVESGRVVEAGPTATVLAAPRSGFGARFAGINLVRGRVGTGSTLVASSGRVWHGTLDGDVGTATDEPVVATFHPSAVAVYREEPHGSPRNTVEVVLAELDGRGPAIRLRAEPQSDGSPGLSADITADSAADLRLAPGERVYFTVKSREVSIHRAR</sequence>
<feature type="domain" description="ABC transporter" evidence="9">
    <location>
        <begin position="1"/>
        <end position="236"/>
    </location>
</feature>
<evidence type="ECO:0000259" key="10">
    <source>
        <dbReference type="PROSITE" id="PS51866"/>
    </source>
</evidence>
<keyword evidence="1" id="KW-0813">Transport</keyword>
<dbReference type="InterPro" id="IPR050334">
    <property type="entry name" value="Molybdenum_import_ModC"/>
</dbReference>
<keyword evidence="5 11" id="KW-0067">ATP-binding</keyword>
<organism evidence="11 12">
    <name type="scientific">Mycobacterium yunnanensis</name>
    <dbReference type="NCBI Taxonomy" id="368477"/>
    <lineage>
        <taxon>Bacteria</taxon>
        <taxon>Bacillati</taxon>
        <taxon>Actinomycetota</taxon>
        <taxon>Actinomycetes</taxon>
        <taxon>Mycobacteriales</taxon>
        <taxon>Mycobacteriaceae</taxon>
        <taxon>Mycobacterium</taxon>
    </lineage>
</organism>
<dbReference type="RefSeq" id="WP_263994886.1">
    <property type="nucleotide sequence ID" value="NZ_JACKVK010000004.1"/>
</dbReference>
<evidence type="ECO:0000259" key="9">
    <source>
        <dbReference type="PROSITE" id="PS50893"/>
    </source>
</evidence>
<accession>A0A9X2YIV9</accession>
<evidence type="ECO:0000256" key="8">
    <source>
        <dbReference type="PROSITE-ProRule" id="PRU01213"/>
    </source>
</evidence>
<feature type="domain" description="Mop" evidence="10">
    <location>
        <begin position="292"/>
        <end position="360"/>
    </location>
</feature>
<evidence type="ECO:0000256" key="7">
    <source>
        <dbReference type="ARBA" id="ARBA00023136"/>
    </source>
</evidence>
<dbReference type="GO" id="GO:0015689">
    <property type="term" value="P:molybdate ion transport"/>
    <property type="evidence" value="ECO:0007669"/>
    <property type="project" value="InterPro"/>
</dbReference>
<dbReference type="SUPFAM" id="SSF50331">
    <property type="entry name" value="MOP-like"/>
    <property type="match status" value="1"/>
</dbReference>
<name>A0A9X2YIV9_9MYCO</name>
<dbReference type="InterPro" id="IPR008995">
    <property type="entry name" value="Mo/tungstate-bd_C_term_dom"/>
</dbReference>
<dbReference type="PROSITE" id="PS50893">
    <property type="entry name" value="ABC_TRANSPORTER_2"/>
    <property type="match status" value="1"/>
</dbReference>
<keyword evidence="2" id="KW-1003">Cell membrane</keyword>
<evidence type="ECO:0000313" key="11">
    <source>
        <dbReference type="EMBL" id="MCV7420102.1"/>
    </source>
</evidence>
<dbReference type="EMBL" id="JACKVK010000004">
    <property type="protein sequence ID" value="MCV7420102.1"/>
    <property type="molecule type" value="Genomic_DNA"/>
</dbReference>
<keyword evidence="4" id="KW-0547">Nucleotide-binding</keyword>
<dbReference type="AlphaFoldDB" id="A0A9X2YIV9"/>
<dbReference type="SUPFAM" id="SSF52540">
    <property type="entry name" value="P-loop containing nucleoside triphosphate hydrolases"/>
    <property type="match status" value="1"/>
</dbReference>
<dbReference type="InterPro" id="IPR003439">
    <property type="entry name" value="ABC_transporter-like_ATP-bd"/>
</dbReference>
<keyword evidence="12" id="KW-1185">Reference proteome</keyword>
<reference evidence="11" key="2">
    <citation type="journal article" date="2022" name="BMC Genomics">
        <title>Comparative genome analysis of mycobacteria focusing on tRNA and non-coding RNA.</title>
        <authorList>
            <person name="Behra P.R.K."/>
            <person name="Pettersson B.M.F."/>
            <person name="Ramesh M."/>
            <person name="Das S."/>
            <person name="Dasgupta S."/>
            <person name="Kirsebom L.A."/>
        </authorList>
    </citation>
    <scope>NUCLEOTIDE SEQUENCE</scope>
    <source>
        <strain evidence="11">DSM 44838</strain>
    </source>
</reference>
<dbReference type="Pfam" id="PF03459">
    <property type="entry name" value="TOBE"/>
    <property type="match status" value="1"/>
</dbReference>
<evidence type="ECO:0000256" key="3">
    <source>
        <dbReference type="ARBA" id="ARBA00022505"/>
    </source>
</evidence>
<protein>
    <submittedName>
        <fullName evidence="11">ATP-binding cassette domain-containing protein</fullName>
    </submittedName>
</protein>
<dbReference type="InterPro" id="IPR017871">
    <property type="entry name" value="ABC_transporter-like_CS"/>
</dbReference>
<dbReference type="PANTHER" id="PTHR43514">
    <property type="entry name" value="ABC TRANSPORTER I FAMILY MEMBER 10"/>
    <property type="match status" value="1"/>
</dbReference>
<dbReference type="PROSITE" id="PS00211">
    <property type="entry name" value="ABC_TRANSPORTER_1"/>
    <property type="match status" value="1"/>
</dbReference>
<evidence type="ECO:0000256" key="6">
    <source>
        <dbReference type="ARBA" id="ARBA00022967"/>
    </source>
</evidence>
<dbReference type="InterPro" id="IPR005116">
    <property type="entry name" value="Transp-assoc_OB_typ1"/>
</dbReference>
<dbReference type="PROSITE" id="PS51866">
    <property type="entry name" value="MOP"/>
    <property type="match status" value="1"/>
</dbReference>
<comment type="caution">
    <text evidence="11">The sequence shown here is derived from an EMBL/GenBank/DDBJ whole genome shotgun (WGS) entry which is preliminary data.</text>
</comment>
<proteinExistence type="predicted"/>
<dbReference type="InterPro" id="IPR027417">
    <property type="entry name" value="P-loop_NTPase"/>
</dbReference>
<dbReference type="Gene3D" id="3.40.50.300">
    <property type="entry name" value="P-loop containing nucleotide triphosphate hydrolases"/>
    <property type="match status" value="1"/>
</dbReference>